<evidence type="ECO:0000259" key="1">
    <source>
        <dbReference type="Pfam" id="PF13456"/>
    </source>
</evidence>
<dbReference type="InterPro" id="IPR002156">
    <property type="entry name" value="RNaseH_domain"/>
</dbReference>
<evidence type="ECO:0000313" key="2">
    <source>
        <dbReference type="EMBL" id="MBA0612861.1"/>
    </source>
</evidence>
<keyword evidence="3" id="KW-1185">Reference proteome</keyword>
<dbReference type="GO" id="GO:0003676">
    <property type="term" value="F:nucleic acid binding"/>
    <property type="evidence" value="ECO:0007669"/>
    <property type="project" value="InterPro"/>
</dbReference>
<dbReference type="GO" id="GO:0004523">
    <property type="term" value="F:RNA-DNA hybrid ribonuclease activity"/>
    <property type="evidence" value="ECO:0007669"/>
    <property type="project" value="InterPro"/>
</dbReference>
<dbReference type="Pfam" id="PF13456">
    <property type="entry name" value="RVT_3"/>
    <property type="match status" value="1"/>
</dbReference>
<name>A0A7J8RGH6_GOSDV</name>
<evidence type="ECO:0000313" key="3">
    <source>
        <dbReference type="Proteomes" id="UP000593561"/>
    </source>
</evidence>
<organism evidence="2 3">
    <name type="scientific">Gossypium davidsonii</name>
    <name type="common">Davidson's cotton</name>
    <name type="synonym">Gossypium klotzschianum subsp. davidsonii</name>
    <dbReference type="NCBI Taxonomy" id="34287"/>
    <lineage>
        <taxon>Eukaryota</taxon>
        <taxon>Viridiplantae</taxon>
        <taxon>Streptophyta</taxon>
        <taxon>Embryophyta</taxon>
        <taxon>Tracheophyta</taxon>
        <taxon>Spermatophyta</taxon>
        <taxon>Magnoliopsida</taxon>
        <taxon>eudicotyledons</taxon>
        <taxon>Gunneridae</taxon>
        <taxon>Pentapetalae</taxon>
        <taxon>rosids</taxon>
        <taxon>malvids</taxon>
        <taxon>Malvales</taxon>
        <taxon>Malvaceae</taxon>
        <taxon>Malvoideae</taxon>
        <taxon>Gossypium</taxon>
    </lineage>
</organism>
<dbReference type="EMBL" id="JABFAC010000005">
    <property type="protein sequence ID" value="MBA0612861.1"/>
    <property type="molecule type" value="Genomic_DNA"/>
</dbReference>
<reference evidence="2 3" key="1">
    <citation type="journal article" date="2019" name="Genome Biol. Evol.">
        <title>Insights into the evolution of the New World diploid cottons (Gossypium, subgenus Houzingenia) based on genome sequencing.</title>
        <authorList>
            <person name="Grover C.E."/>
            <person name="Arick M.A. 2nd"/>
            <person name="Thrash A."/>
            <person name="Conover J.L."/>
            <person name="Sanders W.S."/>
            <person name="Peterson D.G."/>
            <person name="Frelichowski J.E."/>
            <person name="Scheffler J.A."/>
            <person name="Scheffler B.E."/>
            <person name="Wendel J.F."/>
        </authorList>
    </citation>
    <scope>NUCLEOTIDE SEQUENCE [LARGE SCALE GENOMIC DNA]</scope>
    <source>
        <strain evidence="2">27</strain>
        <tissue evidence="2">Leaf</tissue>
    </source>
</reference>
<proteinExistence type="predicted"/>
<dbReference type="AlphaFoldDB" id="A0A7J8RGH6"/>
<protein>
    <recommendedName>
        <fullName evidence="1">RNase H type-1 domain-containing protein</fullName>
    </recommendedName>
</protein>
<sequence>MTRNHGHHGGLHHTSLEVILFIRSYLQDLSTVDVTVGVLVVVYKGRDCTSCSGVLVHDCYGQVLGACTQLHRHVFSAFSAKALAFVWFVEFACDFGLQRVVLYGDWLHAIQKLYSNTEDVGTPAPLRRCRKIKHPAVLTMDPCVRNKSG</sequence>
<comment type="caution">
    <text evidence="2">The sequence shown here is derived from an EMBL/GenBank/DDBJ whole genome shotgun (WGS) entry which is preliminary data.</text>
</comment>
<gene>
    <name evidence="2" type="ORF">Godav_013410</name>
</gene>
<feature type="domain" description="RNase H type-1" evidence="1">
    <location>
        <begin position="44"/>
        <end position="118"/>
    </location>
</feature>
<accession>A0A7J8RGH6</accession>
<dbReference type="Proteomes" id="UP000593561">
    <property type="component" value="Unassembled WGS sequence"/>
</dbReference>